<comment type="similarity">
    <text evidence="2 9">Belongs to the cytochrome P450 family.</text>
</comment>
<evidence type="ECO:0000256" key="3">
    <source>
        <dbReference type="ARBA" id="ARBA00022617"/>
    </source>
</evidence>
<comment type="cofactor">
    <cofactor evidence="1 8">
        <name>heme</name>
        <dbReference type="ChEBI" id="CHEBI:30413"/>
    </cofactor>
</comment>
<dbReference type="GO" id="GO:0005506">
    <property type="term" value="F:iron ion binding"/>
    <property type="evidence" value="ECO:0007669"/>
    <property type="project" value="InterPro"/>
</dbReference>
<feature type="transmembrane region" description="Helical" evidence="10">
    <location>
        <begin position="12"/>
        <end position="33"/>
    </location>
</feature>
<evidence type="ECO:0000313" key="12">
    <source>
        <dbReference type="Proteomes" id="UP000634136"/>
    </source>
</evidence>
<name>A0A834T6H2_9FABA</name>
<dbReference type="PANTHER" id="PTHR47955">
    <property type="entry name" value="CYTOCHROME P450 FAMILY 71 PROTEIN"/>
    <property type="match status" value="1"/>
</dbReference>
<keyword evidence="3 8" id="KW-0349">Heme</keyword>
<feature type="binding site" description="axial binding residue" evidence="8">
    <location>
        <position position="439"/>
    </location>
    <ligand>
        <name>heme</name>
        <dbReference type="ChEBI" id="CHEBI:30413"/>
    </ligand>
    <ligandPart>
        <name>Fe</name>
        <dbReference type="ChEBI" id="CHEBI:18248"/>
    </ligandPart>
</feature>
<keyword evidence="10" id="KW-0472">Membrane</keyword>
<keyword evidence="5 9" id="KW-0560">Oxidoreductase</keyword>
<evidence type="ECO:0000256" key="9">
    <source>
        <dbReference type="RuleBase" id="RU000461"/>
    </source>
</evidence>
<dbReference type="InterPro" id="IPR002401">
    <property type="entry name" value="Cyt_P450_E_grp-I"/>
</dbReference>
<evidence type="ECO:0000256" key="8">
    <source>
        <dbReference type="PIRSR" id="PIRSR602401-1"/>
    </source>
</evidence>
<dbReference type="InterPro" id="IPR017972">
    <property type="entry name" value="Cyt_P450_CS"/>
</dbReference>
<proteinExistence type="inferred from homology"/>
<keyword evidence="10" id="KW-1133">Transmembrane helix</keyword>
<keyword evidence="4 8" id="KW-0479">Metal-binding</keyword>
<dbReference type="SUPFAM" id="SSF48264">
    <property type="entry name" value="Cytochrome P450"/>
    <property type="match status" value="1"/>
</dbReference>
<dbReference type="Pfam" id="PF00067">
    <property type="entry name" value="p450"/>
    <property type="match status" value="2"/>
</dbReference>
<dbReference type="AlphaFoldDB" id="A0A834T6H2"/>
<dbReference type="Proteomes" id="UP000634136">
    <property type="component" value="Unassembled WGS sequence"/>
</dbReference>
<dbReference type="InterPro" id="IPR001128">
    <property type="entry name" value="Cyt_P450"/>
</dbReference>
<accession>A0A834T6H2</accession>
<evidence type="ECO:0000256" key="1">
    <source>
        <dbReference type="ARBA" id="ARBA00001971"/>
    </source>
</evidence>
<dbReference type="GO" id="GO:0016705">
    <property type="term" value="F:oxidoreductase activity, acting on paired donors, with incorporation or reduction of molecular oxygen"/>
    <property type="evidence" value="ECO:0007669"/>
    <property type="project" value="InterPro"/>
</dbReference>
<dbReference type="GO" id="GO:0020037">
    <property type="term" value="F:heme binding"/>
    <property type="evidence" value="ECO:0007669"/>
    <property type="project" value="InterPro"/>
</dbReference>
<evidence type="ECO:0000256" key="7">
    <source>
        <dbReference type="ARBA" id="ARBA00023033"/>
    </source>
</evidence>
<dbReference type="GO" id="GO:0004497">
    <property type="term" value="F:monooxygenase activity"/>
    <property type="evidence" value="ECO:0007669"/>
    <property type="project" value="UniProtKB-KW"/>
</dbReference>
<comment type="caution">
    <text evidence="11">The sequence shown here is derived from an EMBL/GenBank/DDBJ whole genome shotgun (WGS) entry which is preliminary data.</text>
</comment>
<evidence type="ECO:0000256" key="10">
    <source>
        <dbReference type="SAM" id="Phobius"/>
    </source>
</evidence>
<sequence length="497" mass="56219">MDHHLSHLLASPTIFSSLIISILFLILISLKLVKLLRAIFSGRKVVSPPGPWRLPIVGSIHHLGGTTSSSLPHRRFKELSLRYGPLMHLQLGQVSTVVVSSAEIAQEVLKTNDLIFANRPCTHASEILLYGPSDIIFSPFGHHWKLLRKIASLQMLNGRRVRSLQSMWIKKEVSSLMKSLKEEAGSCVNLSEKVFVTISGITSRSAFGKKHNKGRHLEAIMQVSERISESTHETVVSHLFPSWKWLQVLVGETRVVEEICRNSDLVLRNILVGEEEEEEDDDDEEEEGECLLKTLLEMKDQEAPPTLVEWAMAEMMKNPRIMRKAQAEVRQAYRSKGHINETNIEELEYLKAIIKETLRLHPPAPLMAPRECTQTCEINGYTIPTGTQVIVNVWAIERDSKYWGSSAEEFLPERFVKSWIDYRGSNFEYIPFGAGKRICPGMGFGVGIVEIVLAHLLCFFDWELPSGITAETLDMGEYLSSTLRRKNKLILIPISCI</sequence>
<dbReference type="Gene3D" id="1.10.630.10">
    <property type="entry name" value="Cytochrome P450"/>
    <property type="match status" value="2"/>
</dbReference>
<keyword evidence="7 9" id="KW-0503">Monooxygenase</keyword>
<evidence type="ECO:0000256" key="5">
    <source>
        <dbReference type="ARBA" id="ARBA00023002"/>
    </source>
</evidence>
<evidence type="ECO:0000256" key="4">
    <source>
        <dbReference type="ARBA" id="ARBA00022723"/>
    </source>
</evidence>
<keyword evidence="12" id="KW-1185">Reference proteome</keyword>
<dbReference type="PROSITE" id="PS00086">
    <property type="entry name" value="CYTOCHROME_P450"/>
    <property type="match status" value="1"/>
</dbReference>
<keyword evidence="10" id="KW-0812">Transmembrane</keyword>
<reference evidence="11" key="1">
    <citation type="submission" date="2020-09" db="EMBL/GenBank/DDBJ databases">
        <title>Genome-Enabled Discovery of Anthraquinone Biosynthesis in Senna tora.</title>
        <authorList>
            <person name="Kang S.-H."/>
            <person name="Pandey R.P."/>
            <person name="Lee C.-M."/>
            <person name="Sim J.-S."/>
            <person name="Jeong J.-T."/>
            <person name="Choi B.-S."/>
            <person name="Jung M."/>
            <person name="Ginzburg D."/>
            <person name="Zhao K."/>
            <person name="Won S.Y."/>
            <person name="Oh T.-J."/>
            <person name="Yu Y."/>
            <person name="Kim N.-H."/>
            <person name="Lee O.R."/>
            <person name="Lee T.-H."/>
            <person name="Bashyal P."/>
            <person name="Kim T.-S."/>
            <person name="Lee W.-H."/>
            <person name="Kawkins C."/>
            <person name="Kim C.-K."/>
            <person name="Kim J.S."/>
            <person name="Ahn B.O."/>
            <person name="Rhee S.Y."/>
            <person name="Sohng J.K."/>
        </authorList>
    </citation>
    <scope>NUCLEOTIDE SEQUENCE</scope>
    <source>
        <tissue evidence="11">Leaf</tissue>
    </source>
</reference>
<dbReference type="EMBL" id="JAAIUW010000009">
    <property type="protein sequence ID" value="KAF7815921.1"/>
    <property type="molecule type" value="Genomic_DNA"/>
</dbReference>
<gene>
    <name evidence="11" type="ORF">G2W53_029890</name>
</gene>
<evidence type="ECO:0000313" key="11">
    <source>
        <dbReference type="EMBL" id="KAF7815921.1"/>
    </source>
</evidence>
<organism evidence="11 12">
    <name type="scientific">Senna tora</name>
    <dbReference type="NCBI Taxonomy" id="362788"/>
    <lineage>
        <taxon>Eukaryota</taxon>
        <taxon>Viridiplantae</taxon>
        <taxon>Streptophyta</taxon>
        <taxon>Embryophyta</taxon>
        <taxon>Tracheophyta</taxon>
        <taxon>Spermatophyta</taxon>
        <taxon>Magnoliopsida</taxon>
        <taxon>eudicotyledons</taxon>
        <taxon>Gunneridae</taxon>
        <taxon>Pentapetalae</taxon>
        <taxon>rosids</taxon>
        <taxon>fabids</taxon>
        <taxon>Fabales</taxon>
        <taxon>Fabaceae</taxon>
        <taxon>Caesalpinioideae</taxon>
        <taxon>Cassia clade</taxon>
        <taxon>Senna</taxon>
    </lineage>
</organism>
<dbReference type="PANTHER" id="PTHR47955:SF8">
    <property type="entry name" value="CYTOCHROME P450 71D11-LIKE"/>
    <property type="match status" value="1"/>
</dbReference>
<dbReference type="FunFam" id="1.10.630.10:FF:000126">
    <property type="entry name" value="Predicted protein"/>
    <property type="match status" value="1"/>
</dbReference>
<keyword evidence="6 8" id="KW-0408">Iron</keyword>
<dbReference type="PRINTS" id="PR00463">
    <property type="entry name" value="EP450I"/>
</dbReference>
<dbReference type="InterPro" id="IPR036396">
    <property type="entry name" value="Cyt_P450_sf"/>
</dbReference>
<dbReference type="PRINTS" id="PR00385">
    <property type="entry name" value="P450"/>
</dbReference>
<evidence type="ECO:0000256" key="6">
    <source>
        <dbReference type="ARBA" id="ARBA00023004"/>
    </source>
</evidence>
<dbReference type="OrthoDB" id="1055148at2759"/>
<evidence type="ECO:0000256" key="2">
    <source>
        <dbReference type="ARBA" id="ARBA00010617"/>
    </source>
</evidence>
<dbReference type="CDD" id="cd11072">
    <property type="entry name" value="CYP71-like"/>
    <property type="match status" value="1"/>
</dbReference>
<protein>
    <submittedName>
        <fullName evidence="11">Cytochrome P450 71D9-like</fullName>
    </submittedName>
</protein>